<dbReference type="PROSITE" id="PS51819">
    <property type="entry name" value="VOC"/>
    <property type="match status" value="1"/>
</dbReference>
<evidence type="ECO:0000259" key="1">
    <source>
        <dbReference type="PROSITE" id="PS51819"/>
    </source>
</evidence>
<reference evidence="2 3" key="1">
    <citation type="submission" date="2018-05" db="EMBL/GenBank/DDBJ databases">
        <title>Chitinophaga sp. K3CV102501T nov., isolated from isolated from a monsoon evergreen broad-leaved forest soil.</title>
        <authorList>
            <person name="Lv Y."/>
        </authorList>
    </citation>
    <scope>NUCLEOTIDE SEQUENCE [LARGE SCALE GENOMIC DNA]</scope>
    <source>
        <strain evidence="2 3">GDMCC 1.1325</strain>
    </source>
</reference>
<dbReference type="PANTHER" id="PTHR33993:SF1">
    <property type="entry name" value="GLYOXALASE FAMILY PROTEIN"/>
    <property type="match status" value="1"/>
</dbReference>
<feature type="domain" description="VOC" evidence="1">
    <location>
        <begin position="14"/>
        <end position="120"/>
    </location>
</feature>
<gene>
    <name evidence="2" type="ORF">DF182_05045</name>
</gene>
<dbReference type="InterPro" id="IPR037523">
    <property type="entry name" value="VOC_core"/>
</dbReference>
<comment type="caution">
    <text evidence="2">The sequence shown here is derived from an EMBL/GenBank/DDBJ whole genome shotgun (WGS) entry which is preliminary data.</text>
</comment>
<dbReference type="CDD" id="cd07247">
    <property type="entry name" value="SgaA_N_like"/>
    <property type="match status" value="1"/>
</dbReference>
<sequence length="121" mass="13638">MSNTLSESKYKHEQVQYIEFLSEDLDRARKFYSSSFGWEFTNYGPDYMAFGGDHVDGGFMPGKPVNGTMLVVLYSKDLDATKDKVIAAGGTIVKDVFKFPGGRRFHFADPDGYELAVWTVE</sequence>
<dbReference type="InterPro" id="IPR004360">
    <property type="entry name" value="Glyas_Fos-R_dOase_dom"/>
</dbReference>
<dbReference type="SUPFAM" id="SSF54593">
    <property type="entry name" value="Glyoxalase/Bleomycin resistance protein/Dihydroxybiphenyl dioxygenase"/>
    <property type="match status" value="1"/>
</dbReference>
<dbReference type="Proteomes" id="UP000253410">
    <property type="component" value="Unassembled WGS sequence"/>
</dbReference>
<keyword evidence="3" id="KW-1185">Reference proteome</keyword>
<dbReference type="RefSeq" id="WP_113614571.1">
    <property type="nucleotide sequence ID" value="NZ_QFFJ01000001.1"/>
</dbReference>
<organism evidence="2 3">
    <name type="scientific">Chitinophaga flava</name>
    <dbReference type="NCBI Taxonomy" id="2259036"/>
    <lineage>
        <taxon>Bacteria</taxon>
        <taxon>Pseudomonadati</taxon>
        <taxon>Bacteroidota</taxon>
        <taxon>Chitinophagia</taxon>
        <taxon>Chitinophagales</taxon>
        <taxon>Chitinophagaceae</taxon>
        <taxon>Chitinophaga</taxon>
    </lineage>
</organism>
<dbReference type="InterPro" id="IPR052164">
    <property type="entry name" value="Anthracycline_SecMetBiosynth"/>
</dbReference>
<protein>
    <submittedName>
        <fullName evidence="2">Glyoxalase family protein</fullName>
    </submittedName>
</protein>
<proteinExistence type="predicted"/>
<dbReference type="PANTHER" id="PTHR33993">
    <property type="entry name" value="GLYOXALASE-RELATED"/>
    <property type="match status" value="1"/>
</dbReference>
<dbReference type="InterPro" id="IPR029068">
    <property type="entry name" value="Glyas_Bleomycin-R_OHBP_Dase"/>
</dbReference>
<dbReference type="OrthoDB" id="9804235at2"/>
<evidence type="ECO:0000313" key="3">
    <source>
        <dbReference type="Proteomes" id="UP000253410"/>
    </source>
</evidence>
<dbReference type="AlphaFoldDB" id="A0A365Y049"/>
<accession>A0A365Y049</accession>
<evidence type="ECO:0000313" key="2">
    <source>
        <dbReference type="EMBL" id="RBL91967.1"/>
    </source>
</evidence>
<name>A0A365Y049_9BACT</name>
<dbReference type="EMBL" id="QFFJ01000001">
    <property type="protein sequence ID" value="RBL91967.1"/>
    <property type="molecule type" value="Genomic_DNA"/>
</dbReference>
<dbReference type="Gene3D" id="3.10.180.10">
    <property type="entry name" value="2,3-Dihydroxybiphenyl 1,2-Dioxygenase, domain 1"/>
    <property type="match status" value="1"/>
</dbReference>
<dbReference type="Pfam" id="PF00903">
    <property type="entry name" value="Glyoxalase"/>
    <property type="match status" value="1"/>
</dbReference>